<keyword evidence="4" id="KW-0653">Protein transport</keyword>
<dbReference type="EMBL" id="SEYY01020297">
    <property type="protein sequence ID" value="KAB7497419.1"/>
    <property type="molecule type" value="Genomic_DNA"/>
</dbReference>
<protein>
    <submittedName>
        <fullName evidence="12">BET1-like protein</fullName>
    </submittedName>
</protein>
<keyword evidence="7 10" id="KW-0472">Membrane</keyword>
<evidence type="ECO:0000256" key="4">
    <source>
        <dbReference type="ARBA" id="ARBA00022927"/>
    </source>
</evidence>
<feature type="domain" description="T-SNARE coiled-coil homology" evidence="11">
    <location>
        <begin position="22"/>
        <end position="84"/>
    </location>
</feature>
<dbReference type="GO" id="GO:0000139">
    <property type="term" value="C:Golgi membrane"/>
    <property type="evidence" value="ECO:0007669"/>
    <property type="project" value="UniProtKB-SubCell"/>
</dbReference>
<dbReference type="Proteomes" id="UP000326759">
    <property type="component" value="Unassembled WGS sequence"/>
</dbReference>
<dbReference type="AlphaFoldDB" id="A0A5N5SUT4"/>
<proteinExistence type="predicted"/>
<keyword evidence="2" id="KW-0813">Transport</keyword>
<comment type="caution">
    <text evidence="12">The sequence shown here is derived from an EMBL/GenBank/DDBJ whole genome shotgun (WGS) entry which is preliminary data.</text>
</comment>
<evidence type="ECO:0000313" key="12">
    <source>
        <dbReference type="EMBL" id="KAB7497419.1"/>
    </source>
</evidence>
<name>A0A5N5SUT4_9CRUS</name>
<dbReference type="SUPFAM" id="SSF58038">
    <property type="entry name" value="SNARE fusion complex"/>
    <property type="match status" value="1"/>
</dbReference>
<keyword evidence="3 10" id="KW-0812">Transmembrane</keyword>
<evidence type="ECO:0000256" key="10">
    <source>
        <dbReference type="SAM" id="Phobius"/>
    </source>
</evidence>
<dbReference type="GO" id="GO:0015031">
    <property type="term" value="P:protein transport"/>
    <property type="evidence" value="ECO:0007669"/>
    <property type="project" value="UniProtKB-KW"/>
</dbReference>
<comment type="subcellular location">
    <subcellularLocation>
        <location evidence="8">Endomembrane system</location>
        <topology evidence="8">Single-pass type IV membrane protein</topology>
    </subcellularLocation>
    <subcellularLocation>
        <location evidence="1">Golgi apparatus membrane</location>
    </subcellularLocation>
</comment>
<gene>
    <name evidence="12" type="primary">BET1</name>
    <name evidence="12" type="ORF">Anas_09336</name>
</gene>
<dbReference type="OrthoDB" id="261831at2759"/>
<evidence type="ECO:0000256" key="6">
    <source>
        <dbReference type="ARBA" id="ARBA00023034"/>
    </source>
</evidence>
<evidence type="ECO:0000313" key="13">
    <source>
        <dbReference type="Proteomes" id="UP000326759"/>
    </source>
</evidence>
<evidence type="ECO:0000256" key="5">
    <source>
        <dbReference type="ARBA" id="ARBA00022989"/>
    </source>
</evidence>
<feature type="region of interest" description="Disordered" evidence="9">
    <location>
        <begin position="1"/>
        <end position="31"/>
    </location>
</feature>
<dbReference type="CDD" id="cd15853">
    <property type="entry name" value="SNARE_Bet1"/>
    <property type="match status" value="1"/>
</dbReference>
<evidence type="ECO:0000256" key="7">
    <source>
        <dbReference type="ARBA" id="ARBA00023136"/>
    </source>
</evidence>
<dbReference type="InterPro" id="IPR000727">
    <property type="entry name" value="T_SNARE_dom"/>
</dbReference>
<evidence type="ECO:0000259" key="11">
    <source>
        <dbReference type="PROSITE" id="PS50192"/>
    </source>
</evidence>
<evidence type="ECO:0000256" key="3">
    <source>
        <dbReference type="ARBA" id="ARBA00022692"/>
    </source>
</evidence>
<evidence type="ECO:0000256" key="1">
    <source>
        <dbReference type="ARBA" id="ARBA00004394"/>
    </source>
</evidence>
<evidence type="ECO:0000256" key="8">
    <source>
        <dbReference type="ARBA" id="ARBA00046280"/>
    </source>
</evidence>
<keyword evidence="5 10" id="KW-1133">Transmembrane helix</keyword>
<dbReference type="PANTHER" id="PTHR12791">
    <property type="entry name" value="GOLGI SNARE BET1-RELATED"/>
    <property type="match status" value="1"/>
</dbReference>
<reference evidence="12 13" key="1">
    <citation type="journal article" date="2019" name="PLoS Biol.">
        <title>Sex chromosomes control vertical transmission of feminizing Wolbachia symbionts in an isopod.</title>
        <authorList>
            <person name="Becking T."/>
            <person name="Chebbi M.A."/>
            <person name="Giraud I."/>
            <person name="Moumen B."/>
            <person name="Laverre T."/>
            <person name="Caubet Y."/>
            <person name="Peccoud J."/>
            <person name="Gilbert C."/>
            <person name="Cordaux R."/>
        </authorList>
    </citation>
    <scope>NUCLEOTIDE SEQUENCE [LARGE SCALE GENOMIC DNA]</scope>
    <source>
        <strain evidence="12">ANa2</strain>
        <tissue evidence="12">Whole body excluding digestive tract and cuticle</tissue>
    </source>
</reference>
<dbReference type="SMART" id="SM00397">
    <property type="entry name" value="t_SNARE"/>
    <property type="match status" value="1"/>
</dbReference>
<dbReference type="InterPro" id="IPR039899">
    <property type="entry name" value="BET1_SNARE"/>
</dbReference>
<feature type="transmembrane region" description="Helical" evidence="10">
    <location>
        <begin position="91"/>
        <end position="111"/>
    </location>
</feature>
<evidence type="ECO:0000256" key="9">
    <source>
        <dbReference type="SAM" id="MobiDB-lite"/>
    </source>
</evidence>
<keyword evidence="6" id="KW-0333">Golgi apparatus</keyword>
<feature type="compositionally biased region" description="Polar residues" evidence="9">
    <location>
        <begin position="1"/>
        <end position="12"/>
    </location>
</feature>
<dbReference type="PROSITE" id="PS50192">
    <property type="entry name" value="T_SNARE"/>
    <property type="match status" value="1"/>
</dbReference>
<accession>A0A5N5SUT4</accession>
<sequence length="114" mass="13448">MRRSYHNANGNSYEGRYKGETQLLEEENENTTSELKDKVKTLKSLTIEMGNEIRSQNQFIDNMDDDFGRSGGILEQTMRRLGFVSKGSHNYHILILFLFCFFIFLLLWLVLKFR</sequence>
<dbReference type="Gene3D" id="1.20.5.110">
    <property type="match status" value="1"/>
</dbReference>
<evidence type="ECO:0000256" key="2">
    <source>
        <dbReference type="ARBA" id="ARBA00022448"/>
    </source>
</evidence>
<keyword evidence="13" id="KW-1185">Reference proteome</keyword>
<organism evidence="12 13">
    <name type="scientific">Armadillidium nasatum</name>
    <dbReference type="NCBI Taxonomy" id="96803"/>
    <lineage>
        <taxon>Eukaryota</taxon>
        <taxon>Metazoa</taxon>
        <taxon>Ecdysozoa</taxon>
        <taxon>Arthropoda</taxon>
        <taxon>Crustacea</taxon>
        <taxon>Multicrustacea</taxon>
        <taxon>Malacostraca</taxon>
        <taxon>Eumalacostraca</taxon>
        <taxon>Peracarida</taxon>
        <taxon>Isopoda</taxon>
        <taxon>Oniscidea</taxon>
        <taxon>Crinocheta</taxon>
        <taxon>Armadillidiidae</taxon>
        <taxon>Armadillidium</taxon>
    </lineage>
</organism>